<feature type="coiled-coil region" evidence="1">
    <location>
        <begin position="52"/>
        <end position="86"/>
    </location>
</feature>
<gene>
    <name evidence="3" type="ORF">BegalDRAFT_1557</name>
</gene>
<protein>
    <recommendedName>
        <fullName evidence="5">Lipoprotein</fullName>
    </recommendedName>
</protein>
<accession>I3CFP5</accession>
<feature type="chain" id="PRO_5003669494" description="Lipoprotein" evidence="2">
    <location>
        <begin position="22"/>
        <end position="103"/>
    </location>
</feature>
<evidence type="ECO:0008006" key="5">
    <source>
        <dbReference type="Google" id="ProtNLM"/>
    </source>
</evidence>
<dbReference type="AlphaFoldDB" id="I3CFP5"/>
<sequence>MTKAIFGVLCLLSLLTACSRAIYGVPAEQWEQMSETERQVTIDRFERQEAINAQTRAQAEATRKAVEKARAEAKEFERQCIESKEQTEEECRKLTRTRFGRIF</sequence>
<dbReference type="OrthoDB" id="5625925at2"/>
<evidence type="ECO:0000313" key="3">
    <source>
        <dbReference type="EMBL" id="EIJ42438.1"/>
    </source>
</evidence>
<evidence type="ECO:0000256" key="1">
    <source>
        <dbReference type="SAM" id="Coils"/>
    </source>
</evidence>
<dbReference type="EMBL" id="JH600070">
    <property type="protein sequence ID" value="EIJ42438.1"/>
    <property type="molecule type" value="Genomic_DNA"/>
</dbReference>
<feature type="signal peptide" evidence="2">
    <location>
        <begin position="1"/>
        <end position="21"/>
    </location>
</feature>
<dbReference type="PROSITE" id="PS51257">
    <property type="entry name" value="PROKAR_LIPOPROTEIN"/>
    <property type="match status" value="1"/>
</dbReference>
<keyword evidence="4" id="KW-1185">Reference proteome</keyword>
<evidence type="ECO:0000313" key="4">
    <source>
        <dbReference type="Proteomes" id="UP000005744"/>
    </source>
</evidence>
<dbReference type="HOGENOM" id="CLU_2258213_0_0_6"/>
<reference evidence="3 4" key="1">
    <citation type="submission" date="2011-11" db="EMBL/GenBank/DDBJ databases">
        <title>Improved High-Quality Draft sequence of Beggiatoa alba B18lD.</title>
        <authorList>
            <consortium name="US DOE Joint Genome Institute"/>
            <person name="Lucas S."/>
            <person name="Han J."/>
            <person name="Lapidus A."/>
            <person name="Cheng J.-F."/>
            <person name="Goodwin L."/>
            <person name="Pitluck S."/>
            <person name="Peters L."/>
            <person name="Mikhailova N."/>
            <person name="Held B."/>
            <person name="Detter J.C."/>
            <person name="Han C."/>
            <person name="Tapia R."/>
            <person name="Land M."/>
            <person name="Hauser L."/>
            <person name="Kyrpides N."/>
            <person name="Ivanova N."/>
            <person name="Pagani I."/>
            <person name="Samuel K."/>
            <person name="Teske A."/>
            <person name="Mueller J."/>
            <person name="Woyke T."/>
        </authorList>
    </citation>
    <scope>NUCLEOTIDE SEQUENCE [LARGE SCALE GENOMIC DNA]</scope>
    <source>
        <strain evidence="3 4">B18LD</strain>
    </source>
</reference>
<dbReference type="Proteomes" id="UP000005744">
    <property type="component" value="Unassembled WGS sequence"/>
</dbReference>
<organism evidence="3 4">
    <name type="scientific">Beggiatoa alba B18LD</name>
    <dbReference type="NCBI Taxonomy" id="395493"/>
    <lineage>
        <taxon>Bacteria</taxon>
        <taxon>Pseudomonadati</taxon>
        <taxon>Pseudomonadota</taxon>
        <taxon>Gammaproteobacteria</taxon>
        <taxon>Thiotrichales</taxon>
        <taxon>Thiotrichaceae</taxon>
        <taxon>Beggiatoa</taxon>
    </lineage>
</organism>
<proteinExistence type="predicted"/>
<dbReference type="RefSeq" id="WP_002685384.1">
    <property type="nucleotide sequence ID" value="NZ_JH600070.1"/>
</dbReference>
<name>I3CFP5_9GAMM</name>
<dbReference type="STRING" id="395493.BegalDRAFT_1557"/>
<evidence type="ECO:0000256" key="2">
    <source>
        <dbReference type="SAM" id="SignalP"/>
    </source>
</evidence>
<keyword evidence="1" id="KW-0175">Coiled coil</keyword>
<keyword evidence="2" id="KW-0732">Signal</keyword>